<dbReference type="CDD" id="cd10456">
    <property type="entry name" value="GIY-YIG_UPF0213"/>
    <property type="match status" value="1"/>
</dbReference>
<accession>A0A3N3DVM1</accession>
<gene>
    <name evidence="3" type="ORF">BIY21_04810</name>
    <name evidence="4" type="ORF">EGH82_18320</name>
</gene>
<dbReference type="EMBL" id="MJMI01000153">
    <property type="protein sequence ID" value="OLQ84850.1"/>
    <property type="molecule type" value="Genomic_DNA"/>
</dbReference>
<dbReference type="InterPro" id="IPR035901">
    <property type="entry name" value="GIY-YIG_endonuc_sf"/>
</dbReference>
<keyword evidence="5" id="KW-1185">Reference proteome</keyword>
<dbReference type="RefSeq" id="WP_075652577.1">
    <property type="nucleotide sequence ID" value="NZ_AP019658.1"/>
</dbReference>
<evidence type="ECO:0000259" key="2">
    <source>
        <dbReference type="PROSITE" id="PS50164"/>
    </source>
</evidence>
<protein>
    <submittedName>
        <fullName evidence="4">GIY-YIG nuclease family protein</fullName>
    </submittedName>
</protein>
<dbReference type="Gene3D" id="3.40.1440.10">
    <property type="entry name" value="GIY-YIG endonuclease"/>
    <property type="match status" value="1"/>
</dbReference>
<dbReference type="AlphaFoldDB" id="A0A3N3DVM1"/>
<evidence type="ECO:0000313" key="5">
    <source>
        <dbReference type="Proteomes" id="UP000186206"/>
    </source>
</evidence>
<sequence>MSESNPSIWSVYFVRTRSNSLYCGITTDVARRFEQHATGKGAKALKGKGPLILEWHCSLNHSRSLASKVEYHLKQQTKSTKEALIRGNVSLNDVIHDDLYAEIYSL</sequence>
<dbReference type="PROSITE" id="PS50164">
    <property type="entry name" value="GIY_YIG"/>
    <property type="match status" value="1"/>
</dbReference>
<evidence type="ECO:0000313" key="6">
    <source>
        <dbReference type="Proteomes" id="UP000278792"/>
    </source>
</evidence>
<name>A0A3N3DVM1_9VIBR</name>
<dbReference type="Pfam" id="PF01541">
    <property type="entry name" value="GIY-YIG"/>
    <property type="match status" value="1"/>
</dbReference>
<evidence type="ECO:0000313" key="3">
    <source>
        <dbReference type="EMBL" id="OLQ84850.1"/>
    </source>
</evidence>
<dbReference type="SUPFAM" id="SSF82771">
    <property type="entry name" value="GIY-YIG endonuclease"/>
    <property type="match status" value="1"/>
</dbReference>
<organism evidence="4 6">
    <name type="scientific">Vibrio ponticus</name>
    <dbReference type="NCBI Taxonomy" id="265668"/>
    <lineage>
        <taxon>Bacteria</taxon>
        <taxon>Pseudomonadati</taxon>
        <taxon>Pseudomonadota</taxon>
        <taxon>Gammaproteobacteria</taxon>
        <taxon>Vibrionales</taxon>
        <taxon>Vibrionaceae</taxon>
        <taxon>Vibrio</taxon>
    </lineage>
</organism>
<reference evidence="4 6" key="2">
    <citation type="submission" date="2018-11" db="EMBL/GenBank/DDBJ databases">
        <title>Vibrio ponticus strain CAIM 1751 pathogenic for the snapper Lutjanus guttatus.</title>
        <authorList>
            <person name="Soto-Rodriguez S."/>
            <person name="Lozano-Olvera R."/>
            <person name="Gomez-Gil B."/>
        </authorList>
    </citation>
    <scope>NUCLEOTIDE SEQUENCE [LARGE SCALE GENOMIC DNA]</scope>
    <source>
        <strain evidence="4 6">CAIM 1751</strain>
    </source>
</reference>
<dbReference type="PANTHER" id="PTHR34477">
    <property type="entry name" value="UPF0213 PROTEIN YHBQ"/>
    <property type="match status" value="1"/>
</dbReference>
<proteinExistence type="inferred from homology"/>
<dbReference type="PANTHER" id="PTHR34477:SF1">
    <property type="entry name" value="UPF0213 PROTEIN YHBQ"/>
    <property type="match status" value="1"/>
</dbReference>
<comment type="caution">
    <text evidence="4">The sequence shown here is derived from an EMBL/GenBank/DDBJ whole genome shotgun (WGS) entry which is preliminary data.</text>
</comment>
<dbReference type="Proteomes" id="UP000278792">
    <property type="component" value="Unassembled WGS sequence"/>
</dbReference>
<dbReference type="Proteomes" id="UP000186206">
    <property type="component" value="Unassembled WGS sequence"/>
</dbReference>
<dbReference type="OrthoDB" id="9797095at2"/>
<dbReference type="EMBL" id="RKIK01000077">
    <property type="protein sequence ID" value="ROV58436.1"/>
    <property type="molecule type" value="Genomic_DNA"/>
</dbReference>
<comment type="similarity">
    <text evidence="1">Belongs to the UPF0213 family.</text>
</comment>
<dbReference type="InterPro" id="IPR050190">
    <property type="entry name" value="UPF0213_domain"/>
</dbReference>
<evidence type="ECO:0000313" key="4">
    <source>
        <dbReference type="EMBL" id="ROV58436.1"/>
    </source>
</evidence>
<reference evidence="3 5" key="1">
    <citation type="submission" date="2016-09" db="EMBL/GenBank/DDBJ databases">
        <title>Genomic Taxonomy of the Vibrionaceae.</title>
        <authorList>
            <person name="Gonzalez-Castillo A."/>
            <person name="Gomez-Gil B."/>
            <person name="Enciso-Ibarra K."/>
        </authorList>
    </citation>
    <scope>NUCLEOTIDE SEQUENCE [LARGE SCALE GENOMIC DNA]</scope>
    <source>
        <strain evidence="3 5">CAIM 1731</strain>
    </source>
</reference>
<dbReference type="InterPro" id="IPR000305">
    <property type="entry name" value="GIY-YIG_endonuc"/>
</dbReference>
<feature type="domain" description="GIY-YIG" evidence="2">
    <location>
        <begin position="7"/>
        <end position="83"/>
    </location>
</feature>
<evidence type="ECO:0000256" key="1">
    <source>
        <dbReference type="ARBA" id="ARBA00007435"/>
    </source>
</evidence>